<sequence length="676" mass="74288">MIEKWKFNRFRNRMSVLAMVMTYFLVHNLIFCSSMNDEGLALLRFKEGVTSDPFNALSNWKDDIGEVDPCSWFGVDCSSDGKVVVLNLKDLFLEGTLAPELTILGHLKSIILRNNSFSGSIPEGIGELEELEILDLGYNNFSGPLPKDLGRNLSLTTLLLDNNGLMGSLSPELNALKMNSEFQVDKVQMSGAARESSFNQISSFWYSALISARMQAEDFIHRRVLQAKRAESPNQVPVNPTSQGGQKVSPSPSPSSSSAQEDTAPPSKSKTPPKIPKAAPAPAPSPSSPSPSLAPPPVSIPKSALPARNNKPSWRSHHTAIVAGSLGGAGVLAVAILAYLCISSKVANVKPWATGLSGQLQKAFVTGVPKLKRSELEVACEDFSNVIGSSPVGTLYKGTLSNGVEIAVASLTETSSKEWSEKLQVQFCKKIDILSKVNHKNFVNLIGFCQEEEPFTRMMVFEYAPNGTLFEHLHIREAEHLDWGMRLRIAMGMIYCLDHVHQLEPPTAHNNLNSSAVRLTEDYAAKIAEFSFWNEIAVAPTEFPPEMKKHPNTTMSVSPESNVYNFGVILFEMVTGRLPYSVDNGSLEDWASDYLKGDQPLKEMVDPTLSSFQEEQLEQIGQVIKSCVDSDPNQRPTMRDVAMRLRDITGITPDGASPRLSPLWWAELELMSTDAL</sequence>
<dbReference type="Pfam" id="PF08263">
    <property type="entry name" value="LRRNT_2"/>
    <property type="match status" value="1"/>
</dbReference>
<keyword evidence="2" id="KW-0964">Secreted</keyword>
<evidence type="ECO:0000256" key="8">
    <source>
        <dbReference type="ARBA" id="ARBA00023136"/>
    </source>
</evidence>
<dbReference type="GO" id="GO:0012505">
    <property type="term" value="C:endomembrane system"/>
    <property type="evidence" value="ECO:0007669"/>
    <property type="project" value="UniProtKB-SubCell"/>
</dbReference>
<comment type="subcellular location">
    <subcellularLocation>
        <location evidence="10">Endomembrane system</location>
        <topology evidence="10">Single-pass type I membrane protein</topology>
    </subcellularLocation>
    <subcellularLocation>
        <location evidence="1">Secreted</location>
        <location evidence="1">Cell wall</location>
    </subcellularLocation>
</comment>
<dbReference type="InterPro" id="IPR001245">
    <property type="entry name" value="Ser-Thr/Tyr_kinase_cat_dom"/>
</dbReference>
<keyword evidence="8" id="KW-0472">Membrane</keyword>
<reference evidence="13 14" key="1">
    <citation type="journal article" date="2020" name="bioRxiv">
        <title>Sequence and annotation of 42 cannabis genomes reveals extensive copy number variation in cannabinoid synthesis and pathogen resistance genes.</title>
        <authorList>
            <person name="Mckernan K.J."/>
            <person name="Helbert Y."/>
            <person name="Kane L.T."/>
            <person name="Ebling H."/>
            <person name="Zhang L."/>
            <person name="Liu B."/>
            <person name="Eaton Z."/>
            <person name="Mclaughlin S."/>
            <person name="Kingan S."/>
            <person name="Baybayan P."/>
            <person name="Concepcion G."/>
            <person name="Jordan M."/>
            <person name="Riva A."/>
            <person name="Barbazuk W."/>
            <person name="Harkins T."/>
        </authorList>
    </citation>
    <scope>NUCLEOTIDE SEQUENCE [LARGE SCALE GENOMIC DNA]</scope>
    <source>
        <strain evidence="14">cv. Jamaican Lion 4</strain>
        <tissue evidence="13">Leaf</tissue>
    </source>
</reference>
<evidence type="ECO:0000313" key="13">
    <source>
        <dbReference type="EMBL" id="KAF4380111.1"/>
    </source>
</evidence>
<dbReference type="GO" id="GO:0005524">
    <property type="term" value="F:ATP binding"/>
    <property type="evidence" value="ECO:0007669"/>
    <property type="project" value="InterPro"/>
</dbReference>
<keyword evidence="6" id="KW-0677">Repeat</keyword>
<comment type="similarity">
    <text evidence="9">Belongs to the polygalacturonase-inhibiting protein family.</text>
</comment>
<dbReference type="InterPro" id="IPR000719">
    <property type="entry name" value="Prot_kinase_dom"/>
</dbReference>
<feature type="compositionally biased region" description="Pro residues" evidence="11">
    <location>
        <begin position="273"/>
        <end position="299"/>
    </location>
</feature>
<proteinExistence type="inferred from homology"/>
<dbReference type="SUPFAM" id="SSF52058">
    <property type="entry name" value="L domain-like"/>
    <property type="match status" value="1"/>
</dbReference>
<dbReference type="Gene3D" id="3.30.200.20">
    <property type="entry name" value="Phosphorylase Kinase, domain 1"/>
    <property type="match status" value="1"/>
</dbReference>
<organism evidence="13 14">
    <name type="scientific">Cannabis sativa</name>
    <name type="common">Hemp</name>
    <name type="synonym">Marijuana</name>
    <dbReference type="NCBI Taxonomy" id="3483"/>
    <lineage>
        <taxon>Eukaryota</taxon>
        <taxon>Viridiplantae</taxon>
        <taxon>Streptophyta</taxon>
        <taxon>Embryophyta</taxon>
        <taxon>Tracheophyta</taxon>
        <taxon>Spermatophyta</taxon>
        <taxon>Magnoliopsida</taxon>
        <taxon>eudicotyledons</taxon>
        <taxon>Gunneridae</taxon>
        <taxon>Pentapetalae</taxon>
        <taxon>rosids</taxon>
        <taxon>fabids</taxon>
        <taxon>Rosales</taxon>
        <taxon>Cannabaceae</taxon>
        <taxon>Cannabis</taxon>
    </lineage>
</organism>
<dbReference type="EMBL" id="JAATIP010000066">
    <property type="protein sequence ID" value="KAF4380111.1"/>
    <property type="molecule type" value="Genomic_DNA"/>
</dbReference>
<evidence type="ECO:0000256" key="6">
    <source>
        <dbReference type="ARBA" id="ARBA00022737"/>
    </source>
</evidence>
<dbReference type="InterPro" id="IPR032675">
    <property type="entry name" value="LRR_dom_sf"/>
</dbReference>
<dbReference type="SUPFAM" id="SSF56112">
    <property type="entry name" value="Protein kinase-like (PK-like)"/>
    <property type="match status" value="1"/>
</dbReference>
<evidence type="ECO:0000259" key="12">
    <source>
        <dbReference type="PROSITE" id="PS50011"/>
    </source>
</evidence>
<comment type="caution">
    <text evidence="13">The sequence shown here is derived from an EMBL/GenBank/DDBJ whole genome shotgun (WGS) entry which is preliminary data.</text>
</comment>
<dbReference type="Pfam" id="PF07714">
    <property type="entry name" value="PK_Tyr_Ser-Thr"/>
    <property type="match status" value="1"/>
</dbReference>
<feature type="region of interest" description="Disordered" evidence="11">
    <location>
        <begin position="229"/>
        <end position="313"/>
    </location>
</feature>
<evidence type="ECO:0000256" key="9">
    <source>
        <dbReference type="ARBA" id="ARBA00038043"/>
    </source>
</evidence>
<dbReference type="InterPro" id="IPR013210">
    <property type="entry name" value="LRR_N_plant-typ"/>
</dbReference>
<dbReference type="Gene3D" id="1.10.510.10">
    <property type="entry name" value="Transferase(Phosphotransferase) domain 1"/>
    <property type="match status" value="1"/>
</dbReference>
<evidence type="ECO:0000256" key="11">
    <source>
        <dbReference type="SAM" id="MobiDB-lite"/>
    </source>
</evidence>
<evidence type="ECO:0000256" key="2">
    <source>
        <dbReference type="ARBA" id="ARBA00022512"/>
    </source>
</evidence>
<evidence type="ECO:0000256" key="4">
    <source>
        <dbReference type="ARBA" id="ARBA00022692"/>
    </source>
</evidence>
<dbReference type="Proteomes" id="UP000525078">
    <property type="component" value="Unassembled WGS sequence"/>
</dbReference>
<gene>
    <name evidence="13" type="ORF">F8388_018235</name>
</gene>
<feature type="compositionally biased region" description="Polar residues" evidence="11">
    <location>
        <begin position="232"/>
        <end position="248"/>
    </location>
</feature>
<dbReference type="FunFam" id="3.30.200.20:FF:000489">
    <property type="entry name" value="Inactive receptor-like serine/threonine-protein kinase"/>
    <property type="match status" value="1"/>
</dbReference>
<keyword evidence="5" id="KW-0732">Signal</keyword>
<dbReference type="InterPro" id="IPR011009">
    <property type="entry name" value="Kinase-like_dom_sf"/>
</dbReference>
<dbReference type="PANTHER" id="PTHR46084:SF4">
    <property type="entry name" value="PROTEIN KINASE DOMAIN-CONTAINING PROTEIN"/>
    <property type="match status" value="1"/>
</dbReference>
<protein>
    <recommendedName>
        <fullName evidence="12">Protein kinase domain-containing protein</fullName>
    </recommendedName>
</protein>
<evidence type="ECO:0000256" key="5">
    <source>
        <dbReference type="ARBA" id="ARBA00022729"/>
    </source>
</evidence>
<dbReference type="Pfam" id="PF00560">
    <property type="entry name" value="LRR_1"/>
    <property type="match status" value="2"/>
</dbReference>
<evidence type="ECO:0000256" key="1">
    <source>
        <dbReference type="ARBA" id="ARBA00004191"/>
    </source>
</evidence>
<dbReference type="GO" id="GO:0004672">
    <property type="term" value="F:protein kinase activity"/>
    <property type="evidence" value="ECO:0007669"/>
    <property type="project" value="InterPro"/>
</dbReference>
<keyword evidence="2" id="KW-0134">Cell wall</keyword>
<dbReference type="AlphaFoldDB" id="A0A7J6GAY2"/>
<keyword evidence="4" id="KW-0812">Transmembrane</keyword>
<accession>A0A7J6GAY2</accession>
<feature type="domain" description="Protein kinase" evidence="12">
    <location>
        <begin position="381"/>
        <end position="660"/>
    </location>
</feature>
<keyword evidence="7" id="KW-1133">Transmembrane helix</keyword>
<name>A0A7J6GAY2_CANSA</name>
<evidence type="ECO:0000256" key="7">
    <source>
        <dbReference type="ARBA" id="ARBA00022989"/>
    </source>
</evidence>
<dbReference type="FunFam" id="3.80.10.10:FF:000400">
    <property type="entry name" value="Nuclear pore complex protein NUP107"/>
    <property type="match status" value="1"/>
</dbReference>
<dbReference type="InterPro" id="IPR001611">
    <property type="entry name" value="Leu-rich_rpt"/>
</dbReference>
<evidence type="ECO:0000313" key="14">
    <source>
        <dbReference type="Proteomes" id="UP000525078"/>
    </source>
</evidence>
<keyword evidence="3" id="KW-0433">Leucine-rich repeat</keyword>
<feature type="compositionally biased region" description="Low complexity" evidence="11">
    <location>
        <begin position="254"/>
        <end position="272"/>
    </location>
</feature>
<evidence type="ECO:0000256" key="3">
    <source>
        <dbReference type="ARBA" id="ARBA00022614"/>
    </source>
</evidence>
<dbReference type="Gene3D" id="3.80.10.10">
    <property type="entry name" value="Ribonuclease Inhibitor"/>
    <property type="match status" value="1"/>
</dbReference>
<dbReference type="PANTHER" id="PTHR46084">
    <property type="entry name" value="PROTEIN MALE DISCOVERER 2"/>
    <property type="match status" value="1"/>
</dbReference>
<evidence type="ECO:0000256" key="10">
    <source>
        <dbReference type="ARBA" id="ARBA00046288"/>
    </source>
</evidence>
<dbReference type="PROSITE" id="PS50011">
    <property type="entry name" value="PROTEIN_KINASE_DOM"/>
    <property type="match status" value="1"/>
</dbReference>